<name>C5WD94_9ENTR</name>
<dbReference type="Gene3D" id="2.60.300.12">
    <property type="entry name" value="HesB-like domain"/>
    <property type="match status" value="1"/>
</dbReference>
<dbReference type="PROSITE" id="PS01152">
    <property type="entry name" value="HESB"/>
    <property type="match status" value="1"/>
</dbReference>
<organism evidence="4 5">
    <name type="scientific">Candidatus Ishikawaella capsulata Mpkobe</name>
    <dbReference type="NCBI Taxonomy" id="476281"/>
    <lineage>
        <taxon>Bacteria</taxon>
        <taxon>Pseudomonadati</taxon>
        <taxon>Pseudomonadota</taxon>
        <taxon>Gammaproteobacteria</taxon>
        <taxon>Enterobacterales</taxon>
        <taxon>Enterobacteriaceae</taxon>
        <taxon>Candidatus Ishikawella</taxon>
    </lineage>
</organism>
<dbReference type="RefSeq" id="WP_052456832.1">
    <property type="nucleotide sequence ID" value="NZ_AP010872.1"/>
</dbReference>
<dbReference type="InterPro" id="IPR017870">
    <property type="entry name" value="FeS_cluster_insertion_CS"/>
</dbReference>
<dbReference type="InterPro" id="IPR016092">
    <property type="entry name" value="ATAP"/>
</dbReference>
<dbReference type="Proteomes" id="UP000061704">
    <property type="component" value="Chromosome"/>
</dbReference>
<dbReference type="GO" id="GO:0005829">
    <property type="term" value="C:cytosol"/>
    <property type="evidence" value="ECO:0007669"/>
    <property type="project" value="TreeGrafter"/>
</dbReference>
<keyword evidence="5" id="KW-1185">Reference proteome</keyword>
<evidence type="ECO:0000256" key="1">
    <source>
        <dbReference type="ARBA" id="ARBA00006718"/>
    </source>
</evidence>
<evidence type="ECO:0000259" key="3">
    <source>
        <dbReference type="Pfam" id="PF01521"/>
    </source>
</evidence>
<dbReference type="OrthoDB" id="9801228at2"/>
<dbReference type="PANTHER" id="PTHR10072:SF47">
    <property type="entry name" value="PROTEIN SUFA"/>
    <property type="match status" value="1"/>
</dbReference>
<dbReference type="STRING" id="476281.ICMP_448"/>
<dbReference type="PANTHER" id="PTHR10072">
    <property type="entry name" value="IRON-SULFUR CLUSTER ASSEMBLY PROTEIN"/>
    <property type="match status" value="1"/>
</dbReference>
<dbReference type="SUPFAM" id="SSF89360">
    <property type="entry name" value="HesB-like domain"/>
    <property type="match status" value="1"/>
</dbReference>
<evidence type="ECO:0000313" key="4">
    <source>
        <dbReference type="EMBL" id="BAH83300.1"/>
    </source>
</evidence>
<dbReference type="AlphaFoldDB" id="C5WD94"/>
<evidence type="ECO:0000313" key="5">
    <source>
        <dbReference type="Proteomes" id="UP000061704"/>
    </source>
</evidence>
<keyword evidence="2" id="KW-0408">Iron</keyword>
<dbReference type="InterPro" id="IPR050322">
    <property type="entry name" value="Fe-S_cluster_asmbl/transfer"/>
</dbReference>
<gene>
    <name evidence="4" type="primary">sufA</name>
    <name evidence="4" type="ORF">ICMP_448</name>
</gene>
<feature type="domain" description="Core" evidence="3">
    <location>
        <begin position="5"/>
        <end position="105"/>
    </location>
</feature>
<reference evidence="4 5" key="1">
    <citation type="journal article" date="2011" name="Genome Biol. Evol.">
        <title>Reductive evolution of bacterial genome in insect gut environment.</title>
        <authorList>
            <person name="Nikoh N."/>
            <person name="Hosokawa T."/>
            <person name="Ohshima K."/>
            <person name="Hattori M."/>
            <person name="Fukatsu T."/>
        </authorList>
    </citation>
    <scope>NUCLEOTIDE SEQUENCE [LARGE SCALE GENOMIC DNA]</scope>
    <source>
        <strain evidence="4 5">Mpkobe</strain>
    </source>
</reference>
<evidence type="ECO:0000256" key="2">
    <source>
        <dbReference type="ARBA" id="ARBA00023004"/>
    </source>
</evidence>
<comment type="similarity">
    <text evidence="1">Belongs to the HesB/IscA family.</text>
</comment>
<proteinExistence type="inferred from homology"/>
<dbReference type="NCBIfam" id="TIGR00049">
    <property type="entry name" value="iron-sulfur cluster assembly accessory protein"/>
    <property type="match status" value="1"/>
</dbReference>
<dbReference type="InterPro" id="IPR000361">
    <property type="entry name" value="ATAP_core_dom"/>
</dbReference>
<dbReference type="GO" id="GO:0051537">
    <property type="term" value="F:2 iron, 2 sulfur cluster binding"/>
    <property type="evidence" value="ECO:0007669"/>
    <property type="project" value="UniProtKB-ARBA"/>
</dbReference>
<dbReference type="HOGENOM" id="CLU_069054_4_2_6"/>
<dbReference type="EMBL" id="AP010872">
    <property type="protein sequence ID" value="BAH83300.1"/>
    <property type="molecule type" value="Genomic_DNA"/>
</dbReference>
<sequence length="110" mass="12307">MWKGLTMTPNAVKKMENLIQRDSEAKGIRLNIKKSGCAGFEYVMDLVKKKIKDDLTFTTAGVTLFVSPEVMPLIDGTEIDYQFEGLNECFKFNNPQAQNLCGCGESFSVE</sequence>
<dbReference type="GO" id="GO:0016226">
    <property type="term" value="P:iron-sulfur cluster assembly"/>
    <property type="evidence" value="ECO:0007669"/>
    <property type="project" value="InterPro"/>
</dbReference>
<dbReference type="Pfam" id="PF01521">
    <property type="entry name" value="Fe-S_biosyn"/>
    <property type="match status" value="1"/>
</dbReference>
<dbReference type="KEGG" id="icp:ICMP_448"/>
<dbReference type="InterPro" id="IPR035903">
    <property type="entry name" value="HesB-like_dom_sf"/>
</dbReference>
<protein>
    <submittedName>
        <fullName evidence="4">Iron-sulfur cluster assembly scaffold protein</fullName>
    </submittedName>
</protein>
<accession>C5WD94</accession>